<protein>
    <submittedName>
        <fullName evidence="2">DUF3480 domain-containing protein</fullName>
    </submittedName>
</protein>
<accession>A0AC35TU07</accession>
<reference evidence="2" key="1">
    <citation type="submission" date="2016-11" db="UniProtKB">
        <authorList>
            <consortium name="WormBaseParasite"/>
        </authorList>
    </citation>
    <scope>IDENTIFICATION</scope>
    <source>
        <strain evidence="2">KR3021</strain>
    </source>
</reference>
<proteinExistence type="predicted"/>
<name>A0AC35TU07_9BILA</name>
<evidence type="ECO:0000313" key="2">
    <source>
        <dbReference type="WBParaSite" id="RSKR_0000433800.2"/>
    </source>
</evidence>
<evidence type="ECO:0000313" key="1">
    <source>
        <dbReference type="Proteomes" id="UP000095286"/>
    </source>
</evidence>
<sequence>MTNNCAVNTNVFKAYQSYNKDGSVDTMSDVNSRYVWPEAINSGLSIKLNINEDNDESTEGNFQLKARINSINSLLKHENKPLKEGLFGGDIFCSRGVLTKIALSTMSHNALNFYCFVRDGVILIFEKHNEYLKDLTMTQLAYASNLRQPAKPDGISLQNRLKNLVSGTIDAKRPTYPVPVKEWAQLRHIRTIDFGEYAENCSIKVTFSCIIDCLDYVTKKACMVVPVKYDEKKEVSIDLNKNKTQRVGLFGVKSGLRTYFNAYFTGVQKLIVGKVDSQMFLKEVKIMDRDEISENSKDLIDGGIAMIKSTFAELVNKASLKQSACLKLYKNETMKKFGIMEVVTPTSMEQVLTAGFMKS</sequence>
<dbReference type="WBParaSite" id="RSKR_0000433800.2">
    <property type="protein sequence ID" value="RSKR_0000433800.2"/>
    <property type="gene ID" value="RSKR_0000433800"/>
</dbReference>
<dbReference type="Proteomes" id="UP000095286">
    <property type="component" value="Unplaced"/>
</dbReference>
<organism evidence="1 2">
    <name type="scientific">Rhabditophanes sp. KR3021</name>
    <dbReference type="NCBI Taxonomy" id="114890"/>
    <lineage>
        <taxon>Eukaryota</taxon>
        <taxon>Metazoa</taxon>
        <taxon>Ecdysozoa</taxon>
        <taxon>Nematoda</taxon>
        <taxon>Chromadorea</taxon>
        <taxon>Rhabditida</taxon>
        <taxon>Tylenchina</taxon>
        <taxon>Panagrolaimomorpha</taxon>
        <taxon>Strongyloidoidea</taxon>
        <taxon>Alloionematidae</taxon>
        <taxon>Rhabditophanes</taxon>
    </lineage>
</organism>